<evidence type="ECO:0000313" key="16">
    <source>
        <dbReference type="Proteomes" id="UP000243205"/>
    </source>
</evidence>
<dbReference type="Pfam" id="PF00291">
    <property type="entry name" value="PALP"/>
    <property type="match status" value="1"/>
</dbReference>
<evidence type="ECO:0000256" key="11">
    <source>
        <dbReference type="NCBIfam" id="TIGR00260"/>
    </source>
</evidence>
<comment type="similarity">
    <text evidence="3">Belongs to the threonine synthase family.</text>
</comment>
<feature type="domain" description="Tryptophan synthase beta chain-like PALP" evidence="13">
    <location>
        <begin position="94"/>
        <end position="316"/>
    </location>
</feature>
<dbReference type="InterPro" id="IPR004450">
    <property type="entry name" value="Thr_synthase-like"/>
</dbReference>
<dbReference type="RefSeq" id="WP_092077148.1">
    <property type="nucleotide sequence ID" value="NZ_CALFZY010000038.1"/>
</dbReference>
<evidence type="ECO:0000256" key="9">
    <source>
        <dbReference type="ARBA" id="ARBA00023239"/>
    </source>
</evidence>
<sequence length="464" mass="51484">MRYKSTRGQVRDISFKQAVLMGLATDGGLLLPEKIPVLSVAELDSLAGLRYPQLAYAIISRFVGDDIPAADLRQLIERSYASFDHPEVTPVVKKDGLYILELFHGPTLAFKDVALQLLGNLFEYLLKERGEKMNILGATSGDTGSAAIAGVRGKDNINIFILHPHGRVSPIQALQMTTVTDPNVFNLAIDGTFDDGQRIVKEIFNDLAFKQRYALGAINSINWARVLAQVVYYFYAWSRIAAHRDDASVDFAVPTGNFGDIFAGYIARRMGLPIHKLVLATNENNILSRFVASGDYSVGRVVETLSPSMDIQIASNFERYLYYLLDEDAELLQQQMGEFSATGRLQFTTELLERVRDDFATLTVDTEQTLATIRQFHRQTGYVLDPHTAVGVKAGSTFRQGERPMICLATAHPAKFADAVIRATGSAPDRPDSLCEIENKPQRCQRIAADTTEIKDYLAKHALQ</sequence>
<dbReference type="CDD" id="cd01560">
    <property type="entry name" value="Thr-synth_2"/>
    <property type="match status" value="1"/>
</dbReference>
<dbReference type="PROSITE" id="PS00165">
    <property type="entry name" value="DEHYDRATASE_SER_THR"/>
    <property type="match status" value="1"/>
</dbReference>
<evidence type="ECO:0000256" key="7">
    <source>
        <dbReference type="ARBA" id="ARBA00022697"/>
    </source>
</evidence>
<dbReference type="InterPro" id="IPR000634">
    <property type="entry name" value="Ser/Thr_deHydtase_PyrdxlP-BS"/>
</dbReference>
<keyword evidence="8 12" id="KW-0663">Pyridoxal phosphate</keyword>
<dbReference type="AlphaFoldDB" id="A0A1G7AK54"/>
<dbReference type="GO" id="GO:0004795">
    <property type="term" value="F:threonine synthase activity"/>
    <property type="evidence" value="ECO:0007669"/>
    <property type="project" value="UniProtKB-UniRule"/>
</dbReference>
<dbReference type="InterPro" id="IPR001926">
    <property type="entry name" value="TrpB-like_PALP"/>
</dbReference>
<evidence type="ECO:0000313" key="15">
    <source>
        <dbReference type="EMBL" id="SDE15229.1"/>
    </source>
</evidence>
<comment type="pathway">
    <text evidence="2">Amino-acid biosynthesis; L-threonine biosynthesis; L-threonine from L-aspartate: step 5/5.</text>
</comment>
<dbReference type="InterPro" id="IPR051166">
    <property type="entry name" value="Threonine_Synthase"/>
</dbReference>
<protein>
    <recommendedName>
        <fullName evidence="5 11">Threonine synthase</fullName>
        <ecNumber evidence="4 11">4.2.3.1</ecNumber>
    </recommendedName>
</protein>
<gene>
    <name evidence="15" type="ORF">SAMN05661003_10490</name>
</gene>
<name>A0A1G7AK54_9BACT</name>
<dbReference type="InterPro" id="IPR036052">
    <property type="entry name" value="TrpB-like_PALP_sf"/>
</dbReference>
<dbReference type="Gene3D" id="3.90.1380.10">
    <property type="entry name" value="Threonine synthase, N-terminal domain"/>
    <property type="match status" value="1"/>
</dbReference>
<keyword evidence="6" id="KW-0028">Amino-acid biosynthesis</keyword>
<dbReference type="Proteomes" id="UP000243205">
    <property type="component" value="Unassembled WGS sequence"/>
</dbReference>
<reference evidence="16" key="1">
    <citation type="submission" date="2016-10" db="EMBL/GenBank/DDBJ databases">
        <authorList>
            <person name="Varghese N."/>
            <person name="Submissions S."/>
        </authorList>
    </citation>
    <scope>NUCLEOTIDE SEQUENCE [LARGE SCALE GENOMIC DNA]</scope>
    <source>
        <strain evidence="16">DSM 8987</strain>
    </source>
</reference>
<evidence type="ECO:0000256" key="4">
    <source>
        <dbReference type="ARBA" id="ARBA00013028"/>
    </source>
</evidence>
<dbReference type="OrthoDB" id="9763107at2"/>
<keyword evidence="9" id="KW-0456">Lyase</keyword>
<dbReference type="GO" id="GO:0030170">
    <property type="term" value="F:pyridoxal phosphate binding"/>
    <property type="evidence" value="ECO:0007669"/>
    <property type="project" value="InterPro"/>
</dbReference>
<evidence type="ECO:0000256" key="8">
    <source>
        <dbReference type="ARBA" id="ARBA00022898"/>
    </source>
</evidence>
<evidence type="ECO:0000259" key="14">
    <source>
        <dbReference type="Pfam" id="PF14821"/>
    </source>
</evidence>
<evidence type="ECO:0000256" key="12">
    <source>
        <dbReference type="PIRSR" id="PIRSR604450-51"/>
    </source>
</evidence>
<keyword evidence="16" id="KW-1185">Reference proteome</keyword>
<evidence type="ECO:0000256" key="5">
    <source>
        <dbReference type="ARBA" id="ARBA00018679"/>
    </source>
</evidence>
<evidence type="ECO:0000259" key="13">
    <source>
        <dbReference type="Pfam" id="PF00291"/>
    </source>
</evidence>
<evidence type="ECO:0000256" key="3">
    <source>
        <dbReference type="ARBA" id="ARBA00005517"/>
    </source>
</evidence>
<dbReference type="InterPro" id="IPR029144">
    <property type="entry name" value="Thr_synth_N"/>
</dbReference>
<organism evidence="15 16">
    <name type="scientific">Desulfuromonas thiophila</name>
    <dbReference type="NCBI Taxonomy" id="57664"/>
    <lineage>
        <taxon>Bacteria</taxon>
        <taxon>Pseudomonadati</taxon>
        <taxon>Thermodesulfobacteriota</taxon>
        <taxon>Desulfuromonadia</taxon>
        <taxon>Desulfuromonadales</taxon>
        <taxon>Desulfuromonadaceae</taxon>
        <taxon>Desulfuromonas</taxon>
    </lineage>
</organism>
<dbReference type="Pfam" id="PF24857">
    <property type="entry name" value="THR4_C"/>
    <property type="match status" value="1"/>
</dbReference>
<dbReference type="EMBL" id="FNAQ01000004">
    <property type="protein sequence ID" value="SDE15229.1"/>
    <property type="molecule type" value="Genomic_DNA"/>
</dbReference>
<evidence type="ECO:0000256" key="2">
    <source>
        <dbReference type="ARBA" id="ARBA00004979"/>
    </source>
</evidence>
<evidence type="ECO:0000256" key="1">
    <source>
        <dbReference type="ARBA" id="ARBA00001933"/>
    </source>
</evidence>
<dbReference type="PANTHER" id="PTHR42690:SF1">
    <property type="entry name" value="THREONINE SYNTHASE-LIKE 2"/>
    <property type="match status" value="1"/>
</dbReference>
<dbReference type="InterPro" id="IPR037158">
    <property type="entry name" value="Thr_synth_N_sf"/>
</dbReference>
<dbReference type="UniPathway" id="UPA00050">
    <property type="reaction ID" value="UER00065"/>
</dbReference>
<proteinExistence type="inferred from homology"/>
<keyword evidence="7" id="KW-0791">Threonine biosynthesis</keyword>
<dbReference type="NCBIfam" id="TIGR00260">
    <property type="entry name" value="thrC"/>
    <property type="match status" value="1"/>
</dbReference>
<dbReference type="EC" id="4.2.3.1" evidence="4 11"/>
<dbReference type="Gene3D" id="3.40.50.1100">
    <property type="match status" value="2"/>
</dbReference>
<comment type="cofactor">
    <cofactor evidence="1 12">
        <name>pyridoxal 5'-phosphate</name>
        <dbReference type="ChEBI" id="CHEBI:597326"/>
    </cofactor>
</comment>
<dbReference type="GO" id="GO:0009088">
    <property type="term" value="P:threonine biosynthetic process"/>
    <property type="evidence" value="ECO:0007669"/>
    <property type="project" value="UniProtKB-UniRule"/>
</dbReference>
<dbReference type="STRING" id="57664.SAMN05661003_10490"/>
<dbReference type="FunFam" id="3.90.1380.10:FF:000003">
    <property type="entry name" value="THR4p Threonine synthase"/>
    <property type="match status" value="1"/>
</dbReference>
<feature type="domain" description="Threonine synthase N-terminal" evidence="14">
    <location>
        <begin position="2"/>
        <end position="80"/>
    </location>
</feature>
<dbReference type="Pfam" id="PF14821">
    <property type="entry name" value="Thr_synth_N"/>
    <property type="match status" value="1"/>
</dbReference>
<evidence type="ECO:0000256" key="6">
    <source>
        <dbReference type="ARBA" id="ARBA00022605"/>
    </source>
</evidence>
<dbReference type="SUPFAM" id="SSF53686">
    <property type="entry name" value="Tryptophan synthase beta subunit-like PLP-dependent enzymes"/>
    <property type="match status" value="1"/>
</dbReference>
<comment type="catalytic activity">
    <reaction evidence="10">
        <text>O-phospho-L-homoserine + H2O = L-threonine + phosphate</text>
        <dbReference type="Rhea" id="RHEA:10840"/>
        <dbReference type="ChEBI" id="CHEBI:15377"/>
        <dbReference type="ChEBI" id="CHEBI:43474"/>
        <dbReference type="ChEBI" id="CHEBI:57590"/>
        <dbReference type="ChEBI" id="CHEBI:57926"/>
        <dbReference type="EC" id="4.2.3.1"/>
    </reaction>
</comment>
<evidence type="ECO:0000256" key="10">
    <source>
        <dbReference type="ARBA" id="ARBA00049144"/>
    </source>
</evidence>
<accession>A0A1G7AK54</accession>
<feature type="modified residue" description="N6-(pyridoxal phosphate)lysine" evidence="12">
    <location>
        <position position="111"/>
    </location>
</feature>
<dbReference type="PANTHER" id="PTHR42690">
    <property type="entry name" value="THREONINE SYNTHASE FAMILY MEMBER"/>
    <property type="match status" value="1"/>
</dbReference>